<feature type="compositionally biased region" description="Polar residues" evidence="1">
    <location>
        <begin position="19"/>
        <end position="28"/>
    </location>
</feature>
<name>A0A0B7C594_9EUPU</name>
<feature type="compositionally biased region" description="Low complexity" evidence="1">
    <location>
        <begin position="33"/>
        <end position="49"/>
    </location>
</feature>
<feature type="region of interest" description="Disordered" evidence="1">
    <location>
        <begin position="1"/>
        <end position="64"/>
    </location>
</feature>
<organism evidence="2">
    <name type="scientific">Arion vulgaris</name>
    <dbReference type="NCBI Taxonomy" id="1028688"/>
    <lineage>
        <taxon>Eukaryota</taxon>
        <taxon>Metazoa</taxon>
        <taxon>Spiralia</taxon>
        <taxon>Lophotrochozoa</taxon>
        <taxon>Mollusca</taxon>
        <taxon>Gastropoda</taxon>
        <taxon>Heterobranchia</taxon>
        <taxon>Euthyneura</taxon>
        <taxon>Panpulmonata</taxon>
        <taxon>Eupulmonata</taxon>
        <taxon>Stylommatophora</taxon>
        <taxon>Helicina</taxon>
        <taxon>Arionoidea</taxon>
        <taxon>Arionidae</taxon>
        <taxon>Arion</taxon>
    </lineage>
</organism>
<protein>
    <submittedName>
        <fullName evidence="2">Uncharacterized protein</fullName>
    </submittedName>
</protein>
<feature type="non-terminal residue" evidence="2">
    <location>
        <position position="64"/>
    </location>
</feature>
<sequence length="64" mass="7009">MITSVQARILQDVDKQHQNDLQIASTSTPMPPQNHSIPPQQQQQNPEQQMSHTLVDHNGGVGAG</sequence>
<evidence type="ECO:0000256" key="1">
    <source>
        <dbReference type="SAM" id="MobiDB-lite"/>
    </source>
</evidence>
<accession>A0A0B7C594</accession>
<proteinExistence type="predicted"/>
<gene>
    <name evidence="2" type="primary">ORF222157</name>
</gene>
<reference evidence="2" key="1">
    <citation type="submission" date="2014-12" db="EMBL/GenBank/DDBJ databases">
        <title>Insight into the proteome of Arion vulgaris.</title>
        <authorList>
            <person name="Aradska J."/>
            <person name="Bulat T."/>
            <person name="Smidak R."/>
            <person name="Sarate P."/>
            <person name="Gangsoo J."/>
            <person name="Sialana F."/>
            <person name="Bilban M."/>
            <person name="Lubec G."/>
        </authorList>
    </citation>
    <scope>NUCLEOTIDE SEQUENCE</scope>
    <source>
        <tissue evidence="2">Skin</tissue>
    </source>
</reference>
<dbReference type="EMBL" id="HACG01052925">
    <property type="protein sequence ID" value="CEK99796.1"/>
    <property type="molecule type" value="Transcribed_RNA"/>
</dbReference>
<dbReference type="AlphaFoldDB" id="A0A0B7C594"/>
<evidence type="ECO:0000313" key="2">
    <source>
        <dbReference type="EMBL" id="CEK99796.1"/>
    </source>
</evidence>